<keyword evidence="5" id="KW-1185">Reference proteome</keyword>
<evidence type="ECO:0000256" key="1">
    <source>
        <dbReference type="SAM" id="MobiDB-lite"/>
    </source>
</evidence>
<evidence type="ECO:0000256" key="3">
    <source>
        <dbReference type="SAM" id="SignalP"/>
    </source>
</evidence>
<accession>A0A918Q5C2</accession>
<dbReference type="EMBL" id="BMVW01000017">
    <property type="protein sequence ID" value="GGZ34363.1"/>
    <property type="molecule type" value="Genomic_DNA"/>
</dbReference>
<organism evidence="4 5">
    <name type="scientific">Streptomyces poonensis</name>
    <dbReference type="NCBI Taxonomy" id="68255"/>
    <lineage>
        <taxon>Bacteria</taxon>
        <taxon>Bacillati</taxon>
        <taxon>Actinomycetota</taxon>
        <taxon>Actinomycetes</taxon>
        <taxon>Kitasatosporales</taxon>
        <taxon>Streptomycetaceae</taxon>
        <taxon>Streptomyces</taxon>
    </lineage>
</organism>
<keyword evidence="3" id="KW-0732">Signal</keyword>
<gene>
    <name evidence="4" type="ORF">GCM10010365_64130</name>
</gene>
<evidence type="ECO:0000313" key="4">
    <source>
        <dbReference type="EMBL" id="GGZ34363.1"/>
    </source>
</evidence>
<dbReference type="Proteomes" id="UP000622166">
    <property type="component" value="Unassembled WGS sequence"/>
</dbReference>
<dbReference type="AlphaFoldDB" id="A0A918Q5C2"/>
<proteinExistence type="predicted"/>
<keyword evidence="2" id="KW-0812">Transmembrane</keyword>
<feature type="region of interest" description="Disordered" evidence="1">
    <location>
        <begin position="166"/>
        <end position="196"/>
    </location>
</feature>
<sequence length="196" mass="21045">MWAGARNGARRAVPARCGAALPLLVGGAPVSWAAEARRNVVFVRTCLPDRVRTGSRGGECPTRGGWWNVMRKQSNGQVFRITGARQGLADDVRGRQRRYVISMSVRTLSVIAAALLWNVERHVSIVALVLGMILPYVAVVIANAGRENVPSLPSTFVSAPMRPMIAPTQADDHAESAPEDLTADPKAGSGEPRERA</sequence>
<feature type="transmembrane region" description="Helical" evidence="2">
    <location>
        <begin position="99"/>
        <end position="117"/>
    </location>
</feature>
<dbReference type="Pfam" id="PF11298">
    <property type="entry name" value="DUF3099"/>
    <property type="match status" value="1"/>
</dbReference>
<evidence type="ECO:0000256" key="2">
    <source>
        <dbReference type="SAM" id="Phobius"/>
    </source>
</evidence>
<feature type="signal peptide" evidence="3">
    <location>
        <begin position="1"/>
        <end position="33"/>
    </location>
</feature>
<keyword evidence="2" id="KW-1133">Transmembrane helix</keyword>
<evidence type="ECO:0000313" key="5">
    <source>
        <dbReference type="Proteomes" id="UP000622166"/>
    </source>
</evidence>
<comment type="caution">
    <text evidence="4">The sequence shown here is derived from an EMBL/GenBank/DDBJ whole genome shotgun (WGS) entry which is preliminary data.</text>
</comment>
<keyword evidence="2" id="KW-0472">Membrane</keyword>
<reference evidence="4" key="2">
    <citation type="submission" date="2020-09" db="EMBL/GenBank/DDBJ databases">
        <authorList>
            <person name="Sun Q."/>
            <person name="Ohkuma M."/>
        </authorList>
    </citation>
    <scope>NUCLEOTIDE SEQUENCE</scope>
    <source>
        <strain evidence="4">JCM 4815</strain>
    </source>
</reference>
<dbReference type="InterPro" id="IPR021449">
    <property type="entry name" value="DUF3099"/>
</dbReference>
<protein>
    <submittedName>
        <fullName evidence="4">Membrane protein</fullName>
    </submittedName>
</protein>
<feature type="transmembrane region" description="Helical" evidence="2">
    <location>
        <begin position="123"/>
        <end position="144"/>
    </location>
</feature>
<feature type="chain" id="PRO_5037249462" evidence="3">
    <location>
        <begin position="34"/>
        <end position="196"/>
    </location>
</feature>
<reference evidence="4" key="1">
    <citation type="journal article" date="2014" name="Int. J. Syst. Evol. Microbiol.">
        <title>Complete genome sequence of Corynebacterium casei LMG S-19264T (=DSM 44701T), isolated from a smear-ripened cheese.</title>
        <authorList>
            <consortium name="US DOE Joint Genome Institute (JGI-PGF)"/>
            <person name="Walter F."/>
            <person name="Albersmeier A."/>
            <person name="Kalinowski J."/>
            <person name="Ruckert C."/>
        </authorList>
    </citation>
    <scope>NUCLEOTIDE SEQUENCE</scope>
    <source>
        <strain evidence="4">JCM 4815</strain>
    </source>
</reference>
<name>A0A918Q5C2_9ACTN</name>